<evidence type="ECO:0000313" key="1">
    <source>
        <dbReference type="EMBL" id="GAU41416.1"/>
    </source>
</evidence>
<dbReference type="Proteomes" id="UP000242715">
    <property type="component" value="Unassembled WGS sequence"/>
</dbReference>
<gene>
    <name evidence="1" type="ORF">TSUD_245010</name>
</gene>
<name>A0A2Z6NCK8_TRISU</name>
<protein>
    <submittedName>
        <fullName evidence="1">Uncharacterized protein</fullName>
    </submittedName>
</protein>
<evidence type="ECO:0000313" key="2">
    <source>
        <dbReference type="Proteomes" id="UP000242715"/>
    </source>
</evidence>
<dbReference type="OrthoDB" id="1431472at2759"/>
<proteinExistence type="predicted"/>
<organism evidence="1 2">
    <name type="scientific">Trifolium subterraneum</name>
    <name type="common">Subterranean clover</name>
    <dbReference type="NCBI Taxonomy" id="3900"/>
    <lineage>
        <taxon>Eukaryota</taxon>
        <taxon>Viridiplantae</taxon>
        <taxon>Streptophyta</taxon>
        <taxon>Embryophyta</taxon>
        <taxon>Tracheophyta</taxon>
        <taxon>Spermatophyta</taxon>
        <taxon>Magnoliopsida</taxon>
        <taxon>eudicotyledons</taxon>
        <taxon>Gunneridae</taxon>
        <taxon>Pentapetalae</taxon>
        <taxon>rosids</taxon>
        <taxon>fabids</taxon>
        <taxon>Fabales</taxon>
        <taxon>Fabaceae</taxon>
        <taxon>Papilionoideae</taxon>
        <taxon>50 kb inversion clade</taxon>
        <taxon>NPAAA clade</taxon>
        <taxon>Hologalegina</taxon>
        <taxon>IRL clade</taxon>
        <taxon>Trifolieae</taxon>
        <taxon>Trifolium</taxon>
    </lineage>
</organism>
<dbReference type="EMBL" id="DF973862">
    <property type="protein sequence ID" value="GAU41416.1"/>
    <property type="molecule type" value="Genomic_DNA"/>
</dbReference>
<keyword evidence="2" id="KW-1185">Reference proteome</keyword>
<accession>A0A2Z6NCK8</accession>
<reference evidence="2" key="1">
    <citation type="journal article" date="2017" name="Front. Plant Sci.">
        <title>Climate Clever Clovers: New Paradigm to Reduce the Environmental Footprint of Ruminants by Breeding Low Methanogenic Forages Utilizing Haplotype Variation.</title>
        <authorList>
            <person name="Kaur P."/>
            <person name="Appels R."/>
            <person name="Bayer P.E."/>
            <person name="Keeble-Gagnere G."/>
            <person name="Wang J."/>
            <person name="Hirakawa H."/>
            <person name="Shirasawa K."/>
            <person name="Vercoe P."/>
            <person name="Stefanova K."/>
            <person name="Durmic Z."/>
            <person name="Nichols P."/>
            <person name="Revell C."/>
            <person name="Isobe S.N."/>
            <person name="Edwards D."/>
            <person name="Erskine W."/>
        </authorList>
    </citation>
    <scope>NUCLEOTIDE SEQUENCE [LARGE SCALE GENOMIC DNA]</scope>
    <source>
        <strain evidence="2">cv. Daliak</strain>
    </source>
</reference>
<sequence length="99" mass="11454">MNLNDICTYTAAYIFMRDDEQLLGDEVLVRTTSGVYGDRKALKFLMPRCPVDDQIINLVVARANWLQDALGKKRMVWYMPTEFVVIITNPTPKYTSINY</sequence>
<dbReference type="AlphaFoldDB" id="A0A2Z6NCK8"/>